<sequence length="279" mass="34022">MSSFINFCEKKSIKLKSFEINEIDHQLHKYYSSNENNIYKLNNIQQINSKYLLTIIKKNTYKFKLLLTKMFNKNYCIFIFQQNKNIYYFNIKFRFNEELYNGTLFKGEMIKNKKGCWVYYISDLLWYKNKFMQDQKFSYKLKTLSIILKDEYTYDSFFNVCHIQIKSYFLFNHLHFITSDCNIMFVPEYNNNNYFTTTIKFNKNNDKIFLENQIKEFIIQKTNTVEVYNLLNLNNEFDSIACINSLKISLFIRKLLKNNNNIKIKCKYNTFFKSWIPII</sequence>
<dbReference type="Gene3D" id="3.30.470.30">
    <property type="entry name" value="DNA ligase/mRNA capping enzyme"/>
    <property type="match status" value="1"/>
</dbReference>
<organism evidence="1">
    <name type="scientific">marine metagenome</name>
    <dbReference type="NCBI Taxonomy" id="408172"/>
    <lineage>
        <taxon>unclassified sequences</taxon>
        <taxon>metagenomes</taxon>
        <taxon>ecological metagenomes</taxon>
    </lineage>
</organism>
<dbReference type="EMBL" id="UINC01000064">
    <property type="protein sequence ID" value="SUZ48349.1"/>
    <property type="molecule type" value="Genomic_DNA"/>
</dbReference>
<accession>A0A381N1K2</accession>
<name>A0A381N1K2_9ZZZZ</name>
<gene>
    <name evidence="1" type="ORF">METZ01_LOCUS1203</name>
</gene>
<proteinExistence type="predicted"/>
<evidence type="ECO:0000313" key="1">
    <source>
        <dbReference type="EMBL" id="SUZ48349.1"/>
    </source>
</evidence>
<reference evidence="1" key="1">
    <citation type="submission" date="2018-05" db="EMBL/GenBank/DDBJ databases">
        <authorList>
            <person name="Lanie J.A."/>
            <person name="Ng W.-L."/>
            <person name="Kazmierczak K.M."/>
            <person name="Andrzejewski T.M."/>
            <person name="Davidsen T.M."/>
            <person name="Wayne K.J."/>
            <person name="Tettelin H."/>
            <person name="Glass J.I."/>
            <person name="Rusch D."/>
            <person name="Podicherti R."/>
            <person name="Tsui H.-C.T."/>
            <person name="Winkler M.E."/>
        </authorList>
    </citation>
    <scope>NUCLEOTIDE SEQUENCE</scope>
</reference>
<protein>
    <submittedName>
        <fullName evidence="1">Uncharacterized protein</fullName>
    </submittedName>
</protein>
<dbReference type="AlphaFoldDB" id="A0A381N1K2"/>